<dbReference type="STRING" id="47678.ERS852494_00825"/>
<dbReference type="Pfam" id="PF13155">
    <property type="entry name" value="Toprim_2"/>
    <property type="match status" value="1"/>
</dbReference>
<dbReference type="Proteomes" id="UP000427825">
    <property type="component" value="Unassembled WGS sequence"/>
</dbReference>
<dbReference type="GO" id="GO:0003677">
    <property type="term" value="F:DNA binding"/>
    <property type="evidence" value="ECO:0007669"/>
    <property type="project" value="InterPro"/>
</dbReference>
<evidence type="ECO:0000313" key="8">
    <source>
        <dbReference type="Proteomes" id="UP000491168"/>
    </source>
</evidence>
<accession>A0A174I5K6</accession>
<dbReference type="Proteomes" id="UP000095725">
    <property type="component" value="Unassembled WGS sequence"/>
</dbReference>
<dbReference type="EMBL" id="CZBL01000016">
    <property type="protein sequence ID" value="CUQ45454.1"/>
    <property type="molecule type" value="Genomic_DNA"/>
</dbReference>
<name>A0A174I5K6_9BACE</name>
<dbReference type="SUPFAM" id="SSF57783">
    <property type="entry name" value="Zinc beta-ribbon"/>
    <property type="match status" value="1"/>
</dbReference>
<dbReference type="Gene3D" id="3.90.580.10">
    <property type="entry name" value="Zinc finger, CHC2-type domain"/>
    <property type="match status" value="1"/>
</dbReference>
<evidence type="ECO:0000313" key="3">
    <source>
        <dbReference type="EMBL" id="KAA5476721.1"/>
    </source>
</evidence>
<sequence length="300" mass="34647">MNGQSRLSMNIENAKKISLVELMGLWSYKPVKTNGVYVLYHAPYRVDKHASFKVDCLKNEWYDFSTGKGGDIIDLCKLVFNTYSVSEVLTRLDRMNLVIDCQTVSNPKPITPVEHTPYSIKDLRHPALFSYLRSRGIDIGIGEAYCKEIWYHLDKKPYFGIAFQNALGHYEVRNPYFKGCMWRKDISFIPSKQIGVQSTCCLFEGFMDFLAYKTLALRGVEAIGLWGDCDYIVLNSVNQLRRCLERLAHYDHIHCYLDNDTAGQTTLDTIRSLYPEATINENVRFEGYKDVNDFLINHKQ</sequence>
<evidence type="ECO:0000313" key="6">
    <source>
        <dbReference type="Proteomes" id="UP000095725"/>
    </source>
</evidence>
<dbReference type="GO" id="GO:0006260">
    <property type="term" value="P:DNA replication"/>
    <property type="evidence" value="ECO:0007669"/>
    <property type="project" value="InterPro"/>
</dbReference>
<dbReference type="SUPFAM" id="SSF56731">
    <property type="entry name" value="DNA primase core"/>
    <property type="match status" value="1"/>
</dbReference>
<protein>
    <submittedName>
        <fullName evidence="1">DNA primase</fullName>
    </submittedName>
    <submittedName>
        <fullName evidence="3">Toprim domain-containing protein</fullName>
    </submittedName>
</protein>
<dbReference type="InterPro" id="IPR036977">
    <property type="entry name" value="DNA_primase_Znf_CHC2"/>
</dbReference>
<dbReference type="AlphaFoldDB" id="A0A174I5K6"/>
<evidence type="ECO:0000313" key="2">
    <source>
        <dbReference type="EMBL" id="CUQ45454.1"/>
    </source>
</evidence>
<dbReference type="GO" id="GO:0008270">
    <property type="term" value="F:zinc ion binding"/>
    <property type="evidence" value="ECO:0007669"/>
    <property type="project" value="InterPro"/>
</dbReference>
<evidence type="ECO:0000313" key="4">
    <source>
        <dbReference type="EMBL" id="KAA5488335.1"/>
    </source>
</evidence>
<dbReference type="Proteomes" id="UP000095657">
    <property type="component" value="Unassembled WGS sequence"/>
</dbReference>
<dbReference type="EMBL" id="CZAI01000002">
    <property type="protein sequence ID" value="CUO82442.1"/>
    <property type="molecule type" value="Genomic_DNA"/>
</dbReference>
<evidence type="ECO:0000313" key="7">
    <source>
        <dbReference type="Proteomes" id="UP000427825"/>
    </source>
</evidence>
<reference evidence="7 8" key="2">
    <citation type="journal article" date="2019" name="Nat. Med.">
        <title>A library of human gut bacterial isolates paired with longitudinal multiomics data enables mechanistic microbiome research.</title>
        <authorList>
            <person name="Poyet M."/>
            <person name="Groussin M."/>
            <person name="Gibbons S.M."/>
            <person name="Avila-Pacheco J."/>
            <person name="Jiang X."/>
            <person name="Kearney S.M."/>
            <person name="Perrotta A.R."/>
            <person name="Berdy B."/>
            <person name="Zhao S."/>
            <person name="Lieberman T.D."/>
            <person name="Swanson P.K."/>
            <person name="Smith M."/>
            <person name="Roesemann S."/>
            <person name="Alexander J.E."/>
            <person name="Rich S.A."/>
            <person name="Livny J."/>
            <person name="Vlamakis H."/>
            <person name="Clish C."/>
            <person name="Bullock K."/>
            <person name="Deik A."/>
            <person name="Scott J."/>
            <person name="Pierce K.A."/>
            <person name="Xavier R.J."/>
            <person name="Alm E.J."/>
        </authorList>
    </citation>
    <scope>NUCLEOTIDE SEQUENCE [LARGE SCALE GENOMIC DNA]</scope>
    <source>
        <strain evidence="4 8">BIOML-A21</strain>
        <strain evidence="3 7">BIOML-A25</strain>
    </source>
</reference>
<evidence type="ECO:0000313" key="5">
    <source>
        <dbReference type="Proteomes" id="UP000095657"/>
    </source>
</evidence>
<dbReference type="EMBL" id="VVYF01000020">
    <property type="protein sequence ID" value="KAA5488335.1"/>
    <property type="molecule type" value="Genomic_DNA"/>
</dbReference>
<organism evidence="1 5">
    <name type="scientific">Bacteroides caccae</name>
    <dbReference type="NCBI Taxonomy" id="47678"/>
    <lineage>
        <taxon>Bacteria</taxon>
        <taxon>Pseudomonadati</taxon>
        <taxon>Bacteroidota</taxon>
        <taxon>Bacteroidia</taxon>
        <taxon>Bacteroidales</taxon>
        <taxon>Bacteroidaceae</taxon>
        <taxon>Bacteroides</taxon>
    </lineage>
</organism>
<dbReference type="Proteomes" id="UP000491168">
    <property type="component" value="Unassembled WGS sequence"/>
</dbReference>
<dbReference type="Gene3D" id="3.40.1360.10">
    <property type="match status" value="1"/>
</dbReference>
<reference evidence="5 6" key="1">
    <citation type="submission" date="2015-09" db="EMBL/GenBank/DDBJ databases">
        <authorList>
            <consortium name="Pathogen Informatics"/>
        </authorList>
    </citation>
    <scope>NUCLEOTIDE SEQUENCE [LARGE SCALE GENOMIC DNA]</scope>
    <source>
        <strain evidence="1 5">2789STDY5834880</strain>
        <strain evidence="2 6">2789STDY5834946</strain>
    </source>
</reference>
<gene>
    <name evidence="1" type="ORF">ERS852494_00825</name>
    <name evidence="2" type="ORF">ERS852558_03438</name>
    <name evidence="4" type="ORF">F2Y35_17890</name>
    <name evidence="3" type="ORF">F2Y39_12325</name>
</gene>
<evidence type="ECO:0000313" key="1">
    <source>
        <dbReference type="EMBL" id="CUO82442.1"/>
    </source>
</evidence>
<dbReference type="EMBL" id="VVYJ01000006">
    <property type="protein sequence ID" value="KAA5476721.1"/>
    <property type="molecule type" value="Genomic_DNA"/>
</dbReference>
<proteinExistence type="predicted"/>